<protein>
    <submittedName>
        <fullName evidence="2">Uncharacterized protein</fullName>
    </submittedName>
</protein>
<keyword evidence="1" id="KW-0812">Transmembrane</keyword>
<dbReference type="OrthoDB" id="695950at2759"/>
<name>A0A368QXQ0_SETIT</name>
<dbReference type="AlphaFoldDB" id="A0A368QXQ0"/>
<proteinExistence type="predicted"/>
<feature type="transmembrane region" description="Helical" evidence="1">
    <location>
        <begin position="143"/>
        <end position="163"/>
    </location>
</feature>
<feature type="transmembrane region" description="Helical" evidence="1">
    <location>
        <begin position="315"/>
        <end position="337"/>
    </location>
</feature>
<feature type="transmembrane region" description="Helical" evidence="1">
    <location>
        <begin position="102"/>
        <end position="123"/>
    </location>
</feature>
<dbReference type="STRING" id="4555.A0A368QXQ0"/>
<gene>
    <name evidence="2" type="ORF">SETIT_4G232400v2</name>
</gene>
<dbReference type="EMBL" id="CM003531">
    <property type="protein sequence ID" value="RCV22588.1"/>
    <property type="molecule type" value="Genomic_DNA"/>
</dbReference>
<reference evidence="2" key="2">
    <citation type="submission" date="2015-07" db="EMBL/GenBank/DDBJ databases">
        <authorList>
            <person name="Noorani M."/>
        </authorList>
    </citation>
    <scope>NUCLEOTIDE SEQUENCE</scope>
    <source>
        <strain evidence="2">Yugu1</strain>
    </source>
</reference>
<evidence type="ECO:0000313" key="2">
    <source>
        <dbReference type="EMBL" id="RCV22588.1"/>
    </source>
</evidence>
<accession>A0A368QXQ0</accession>
<keyword evidence="1" id="KW-1133">Transmembrane helix</keyword>
<keyword evidence="1" id="KW-0472">Membrane</keyword>
<evidence type="ECO:0000256" key="1">
    <source>
        <dbReference type="SAM" id="Phobius"/>
    </source>
</evidence>
<organism evidence="2">
    <name type="scientific">Setaria italica</name>
    <name type="common">Foxtail millet</name>
    <name type="synonym">Panicum italicum</name>
    <dbReference type="NCBI Taxonomy" id="4555"/>
    <lineage>
        <taxon>Eukaryota</taxon>
        <taxon>Viridiplantae</taxon>
        <taxon>Streptophyta</taxon>
        <taxon>Embryophyta</taxon>
        <taxon>Tracheophyta</taxon>
        <taxon>Spermatophyta</taxon>
        <taxon>Magnoliopsida</taxon>
        <taxon>Liliopsida</taxon>
        <taxon>Poales</taxon>
        <taxon>Poaceae</taxon>
        <taxon>PACMAD clade</taxon>
        <taxon>Panicoideae</taxon>
        <taxon>Panicodae</taxon>
        <taxon>Paniceae</taxon>
        <taxon>Cenchrinae</taxon>
        <taxon>Setaria</taxon>
    </lineage>
</organism>
<feature type="transmembrane region" description="Helical" evidence="1">
    <location>
        <begin position="398"/>
        <end position="419"/>
    </location>
</feature>
<sequence>MVSKQIRDRVQLMNCVMNNDSDVGTSSLVLHGNACSCAQVEQQAEAGSGTATASEREEERRQAEVKENLDVGAATAVFGFAVLLGCLCLPQEAKHPGNVRLTVSLLLSFATFFSGIALMLLSLNMHGLRVDLVSGSQWAASKCLLAACAVLSVLTLLGLLALLPGRVVYRYIGLAVVVVLLLPAAGAYWYLRLRADGGSEAAAREEHREELDAAWKITSCVANSAFGGLIGVLSSASKIPGAVTTAAYVSILLMFATAIPGMLVMMLSKKVPEITSLQLRRLLVAAIKLANVVLLCLLASAAFAAAFVVLRYRVFAAFAPLAVTAILCFLLRHCVVVRPGRRRGRSKLREKESQEARIKAMEDLASKVTTATLGAVMSVFGGALGERGDHGEAVRKEVVMVVLTSAFVSSFGFMLLAAAPDSARACLAPAARVLIWSSIALFAATAVAAYGAVGWRS</sequence>
<feature type="transmembrane region" description="Helical" evidence="1">
    <location>
        <begin position="246"/>
        <end position="268"/>
    </location>
</feature>
<reference evidence="2" key="1">
    <citation type="journal article" date="2012" name="Nat. Biotechnol.">
        <title>Reference genome sequence of the model plant Setaria.</title>
        <authorList>
            <person name="Bennetzen J.L."/>
            <person name="Schmutz J."/>
            <person name="Wang H."/>
            <person name="Percifield R."/>
            <person name="Hawkins J."/>
            <person name="Pontaroli A.C."/>
            <person name="Estep M."/>
            <person name="Feng L."/>
            <person name="Vaughn J.N."/>
            <person name="Grimwood J."/>
            <person name="Jenkins J."/>
            <person name="Barry K."/>
            <person name="Lindquist E."/>
            <person name="Hellsten U."/>
            <person name="Deshpande S."/>
            <person name="Wang X."/>
            <person name="Wu X."/>
            <person name="Mitros T."/>
            <person name="Triplett J."/>
            <person name="Yang X."/>
            <person name="Ye C.Y."/>
            <person name="Mauro-Herrera M."/>
            <person name="Wang L."/>
            <person name="Li P."/>
            <person name="Sharma M."/>
            <person name="Sharma R."/>
            <person name="Ronald P.C."/>
            <person name="Panaud O."/>
            <person name="Kellogg E.A."/>
            <person name="Brutnell T.P."/>
            <person name="Doust A.N."/>
            <person name="Tuskan G.A."/>
            <person name="Rokhsar D."/>
            <person name="Devos K.M."/>
        </authorList>
    </citation>
    <scope>NUCLEOTIDE SEQUENCE [LARGE SCALE GENOMIC DNA]</scope>
    <source>
        <strain evidence="2">Yugu1</strain>
    </source>
</reference>
<feature type="transmembrane region" description="Helical" evidence="1">
    <location>
        <begin position="289"/>
        <end position="309"/>
    </location>
</feature>
<feature type="transmembrane region" description="Helical" evidence="1">
    <location>
        <begin position="169"/>
        <end position="191"/>
    </location>
</feature>
<feature type="transmembrane region" description="Helical" evidence="1">
    <location>
        <begin position="431"/>
        <end position="453"/>
    </location>
</feature>